<sequence>MDLGISGKVALVTASSQGLGRACAEVLAREGAKVVINGRRPEYVARAAQEIRQVMAVRGADVHTLAGDITHPEDIARLLKATIARFGQLDILVINGGGPPPGKFTDLTEEDWRQALDSTFWPSVRLIRQALPHLQQAKERGGGRIVQIMSTSVKQPIDGLLLSNTLRPAAIGLAKSLSKEFATDGILINNVCPGSFDTQRLRDIHATHAEGTPLTPEQVAQQAAERIPLGRFGDPKELANLVAFLVSDKATYITGQTICVDGGVTNTLLG</sequence>
<dbReference type="PRINTS" id="PR00081">
    <property type="entry name" value="GDHRDH"/>
</dbReference>
<dbReference type="CDD" id="cd05344">
    <property type="entry name" value="BKR_like_SDR_like"/>
    <property type="match status" value="1"/>
</dbReference>
<dbReference type="PANTHER" id="PTHR42879">
    <property type="entry name" value="3-OXOACYL-(ACYL-CARRIER-PROTEIN) REDUCTASE"/>
    <property type="match status" value="1"/>
</dbReference>
<dbReference type="InterPro" id="IPR002347">
    <property type="entry name" value="SDR_fam"/>
</dbReference>
<protein>
    <submittedName>
        <fullName evidence="3">Short-chain dehydrogenase</fullName>
    </submittedName>
</protein>
<dbReference type="KEGG" id="ccot:CCAX7_001610"/>
<dbReference type="AlphaFoldDB" id="A0A402CRN9"/>
<dbReference type="PANTHER" id="PTHR42879:SF6">
    <property type="entry name" value="NADPH-DEPENDENT REDUCTASE BACG"/>
    <property type="match status" value="1"/>
</dbReference>
<keyword evidence="2" id="KW-0560">Oxidoreductase</keyword>
<evidence type="ECO:0000256" key="2">
    <source>
        <dbReference type="ARBA" id="ARBA00023002"/>
    </source>
</evidence>
<dbReference type="GO" id="GO:0016491">
    <property type="term" value="F:oxidoreductase activity"/>
    <property type="evidence" value="ECO:0007669"/>
    <property type="project" value="UniProtKB-KW"/>
</dbReference>
<keyword evidence="4" id="KW-1185">Reference proteome</keyword>
<dbReference type="InterPro" id="IPR036291">
    <property type="entry name" value="NAD(P)-bd_dom_sf"/>
</dbReference>
<organism evidence="3 4">
    <name type="scientific">Capsulimonas corticalis</name>
    <dbReference type="NCBI Taxonomy" id="2219043"/>
    <lineage>
        <taxon>Bacteria</taxon>
        <taxon>Bacillati</taxon>
        <taxon>Armatimonadota</taxon>
        <taxon>Armatimonadia</taxon>
        <taxon>Capsulimonadales</taxon>
        <taxon>Capsulimonadaceae</taxon>
        <taxon>Capsulimonas</taxon>
    </lineage>
</organism>
<name>A0A402CRN9_9BACT</name>
<dbReference type="Pfam" id="PF13561">
    <property type="entry name" value="adh_short_C2"/>
    <property type="match status" value="1"/>
</dbReference>
<dbReference type="OrthoDB" id="9803333at2"/>
<proteinExistence type="inferred from homology"/>
<dbReference type="Proteomes" id="UP000287394">
    <property type="component" value="Chromosome"/>
</dbReference>
<gene>
    <name evidence="3" type="ORF">CCAX7_001610</name>
</gene>
<reference evidence="3 4" key="1">
    <citation type="journal article" date="2019" name="Int. J. Syst. Evol. Microbiol.">
        <title>Capsulimonas corticalis gen. nov., sp. nov., an aerobic capsulated bacterium, of a novel bacterial order, Capsulimonadales ord. nov., of the class Armatimonadia of the phylum Armatimonadetes.</title>
        <authorList>
            <person name="Li J."/>
            <person name="Kudo C."/>
            <person name="Tonouchi A."/>
        </authorList>
    </citation>
    <scope>NUCLEOTIDE SEQUENCE [LARGE SCALE GENOMIC DNA]</scope>
    <source>
        <strain evidence="3 4">AX-7</strain>
    </source>
</reference>
<dbReference type="FunFam" id="3.40.50.720:FF:000084">
    <property type="entry name" value="Short-chain dehydrogenase reductase"/>
    <property type="match status" value="1"/>
</dbReference>
<comment type="similarity">
    <text evidence="1">Belongs to the short-chain dehydrogenases/reductases (SDR) family.</text>
</comment>
<evidence type="ECO:0000313" key="3">
    <source>
        <dbReference type="EMBL" id="BDI28110.1"/>
    </source>
</evidence>
<dbReference type="EMBL" id="AP025739">
    <property type="protein sequence ID" value="BDI28110.1"/>
    <property type="molecule type" value="Genomic_DNA"/>
</dbReference>
<evidence type="ECO:0000256" key="1">
    <source>
        <dbReference type="ARBA" id="ARBA00006484"/>
    </source>
</evidence>
<dbReference type="InterPro" id="IPR050259">
    <property type="entry name" value="SDR"/>
</dbReference>
<accession>A0A402CRN9</accession>
<dbReference type="Gene3D" id="3.40.50.720">
    <property type="entry name" value="NAD(P)-binding Rossmann-like Domain"/>
    <property type="match status" value="1"/>
</dbReference>
<dbReference type="SUPFAM" id="SSF51735">
    <property type="entry name" value="NAD(P)-binding Rossmann-fold domains"/>
    <property type="match status" value="1"/>
</dbReference>
<evidence type="ECO:0000313" key="4">
    <source>
        <dbReference type="Proteomes" id="UP000287394"/>
    </source>
</evidence>